<keyword evidence="4 5" id="KW-0472">Membrane</keyword>
<evidence type="ECO:0000256" key="4">
    <source>
        <dbReference type="ARBA" id="ARBA00023136"/>
    </source>
</evidence>
<dbReference type="Gene3D" id="3.30.750.24">
    <property type="entry name" value="STAS domain"/>
    <property type="match status" value="1"/>
</dbReference>
<dbReference type="SUPFAM" id="SSF52091">
    <property type="entry name" value="SpoIIaa-like"/>
    <property type="match status" value="1"/>
</dbReference>
<feature type="transmembrane region" description="Helical" evidence="5">
    <location>
        <begin position="373"/>
        <end position="393"/>
    </location>
</feature>
<feature type="transmembrane region" description="Helical" evidence="5">
    <location>
        <begin position="429"/>
        <end position="460"/>
    </location>
</feature>
<sequence length="627" mass="68004">MCRRWNIMTSKDSKAHAGPAPKRRRIKVSKYAPIFKWLPKYNKYRAVSDAIAGITIGLTMIPQSIAYATLAGLSAQYGLYSSFLGGFLYAIFGGIREISIGPTSLMAILTLEFTKGTNPEFAILLAFLAGCIELVMGMLDLGFLVDFISLPVTSGFTSATSVIIIVSQLKGLFGLKIQASSLLGQMYKIGENLENAKMGDTIMGLTCIVVLLCLRKLKDVKIADTSLRCVIISKTLWFLSVGRNALVVLTCSVISFYLHQGGQTPFALSGQVRSGLPGVAFPSFSTSVNNQTYSFGEMCSHLGSGIIIVPLVSVLANIAIAKVFASGSVNASQEMRTLGICNILGSCVSSMPTCGAFTRSAVSHASGIQTPFAGIYSGIMTILALSFLTPYFFYIPKAVLSAVLISAVIFLMDFRIVQQLWRGSKRDAVATIGTFIVCIVFNVEAGLLLGIVSNIVYLLYLSARPSIVDTECTANMEHKYLLIRPDVGLFFPAVDFLANKITDIADDRAGPSIPVVLDCQRFRGIDYTAVKGLEKLIKDFKEKDLTLWFINLNPKVVKSIRTLGDLDKFKILKNEAEVVALLCGLDKENSVNVQIVSENARDIPMKILPSMPEVESLLAKGSNGEPR</sequence>
<evidence type="ECO:0000256" key="3">
    <source>
        <dbReference type="ARBA" id="ARBA00022989"/>
    </source>
</evidence>
<feature type="transmembrane region" description="Helical" evidence="5">
    <location>
        <begin position="121"/>
        <end position="145"/>
    </location>
</feature>
<evidence type="ECO:0000256" key="1">
    <source>
        <dbReference type="ARBA" id="ARBA00004141"/>
    </source>
</evidence>
<feature type="transmembrane region" description="Helical" evidence="5">
    <location>
        <begin position="399"/>
        <end position="417"/>
    </location>
</feature>
<evidence type="ECO:0000256" key="2">
    <source>
        <dbReference type="ARBA" id="ARBA00022692"/>
    </source>
</evidence>
<dbReference type="OrthoDB" id="288203at2759"/>
<feature type="transmembrane region" description="Helical" evidence="5">
    <location>
        <begin position="235"/>
        <end position="258"/>
    </location>
</feature>
<dbReference type="InterPro" id="IPR011547">
    <property type="entry name" value="SLC26A/SulP_dom"/>
</dbReference>
<dbReference type="Pfam" id="PF00916">
    <property type="entry name" value="Sulfate_transp"/>
    <property type="match status" value="1"/>
</dbReference>
<reference evidence="7" key="1">
    <citation type="submission" date="2021-01" db="UniProtKB">
        <authorList>
            <consortium name="EnsemblMetazoa"/>
        </authorList>
    </citation>
    <scope>IDENTIFICATION</scope>
</reference>
<dbReference type="PROSITE" id="PS50801">
    <property type="entry name" value="STAS"/>
    <property type="match status" value="1"/>
</dbReference>
<dbReference type="AlphaFoldDB" id="A0A7M7H0J0"/>
<dbReference type="PANTHER" id="PTHR11814">
    <property type="entry name" value="SULFATE TRANSPORTER"/>
    <property type="match status" value="1"/>
</dbReference>
<keyword evidence="2 5" id="KW-0812">Transmembrane</keyword>
<keyword evidence="3 5" id="KW-1133">Transmembrane helix</keyword>
<organism evidence="7 8">
    <name type="scientific">Nasonia vitripennis</name>
    <name type="common">Parasitic wasp</name>
    <dbReference type="NCBI Taxonomy" id="7425"/>
    <lineage>
        <taxon>Eukaryota</taxon>
        <taxon>Metazoa</taxon>
        <taxon>Ecdysozoa</taxon>
        <taxon>Arthropoda</taxon>
        <taxon>Hexapoda</taxon>
        <taxon>Insecta</taxon>
        <taxon>Pterygota</taxon>
        <taxon>Neoptera</taxon>
        <taxon>Endopterygota</taxon>
        <taxon>Hymenoptera</taxon>
        <taxon>Apocrita</taxon>
        <taxon>Proctotrupomorpha</taxon>
        <taxon>Chalcidoidea</taxon>
        <taxon>Pteromalidae</taxon>
        <taxon>Pteromalinae</taxon>
        <taxon>Nasonia</taxon>
    </lineage>
</organism>
<dbReference type="SMR" id="A0A7M7H0J0"/>
<accession>A0A7M7H0J0</accession>
<dbReference type="CDD" id="cd07042">
    <property type="entry name" value="STAS_SulP_like_sulfate_transporter"/>
    <property type="match status" value="1"/>
</dbReference>
<dbReference type="Proteomes" id="UP000002358">
    <property type="component" value="Chromosome 5"/>
</dbReference>
<dbReference type="Pfam" id="PF01740">
    <property type="entry name" value="STAS"/>
    <property type="match status" value="1"/>
</dbReference>
<protein>
    <recommendedName>
        <fullName evidence="6">STAS domain-containing protein</fullName>
    </recommendedName>
</protein>
<dbReference type="GeneID" id="100122602"/>
<keyword evidence="8" id="KW-1185">Reference proteome</keyword>
<dbReference type="InParanoid" id="A0A7M7H0J0"/>
<dbReference type="RefSeq" id="XP_008201868.1">
    <property type="nucleotide sequence ID" value="XM_008203646.4"/>
</dbReference>
<evidence type="ECO:0000313" key="7">
    <source>
        <dbReference type="EnsemblMetazoa" id="XP_008201868"/>
    </source>
</evidence>
<dbReference type="FunCoup" id="A0A7M7H0J0">
    <property type="interactions" value="7"/>
</dbReference>
<evidence type="ECO:0000256" key="5">
    <source>
        <dbReference type="SAM" id="Phobius"/>
    </source>
</evidence>
<dbReference type="GO" id="GO:0016020">
    <property type="term" value="C:membrane"/>
    <property type="evidence" value="ECO:0007669"/>
    <property type="project" value="UniProtKB-SubCell"/>
</dbReference>
<dbReference type="InterPro" id="IPR001902">
    <property type="entry name" value="SLC26A/SulP_fam"/>
</dbReference>
<feature type="transmembrane region" description="Helical" evidence="5">
    <location>
        <begin position="302"/>
        <end position="325"/>
    </location>
</feature>
<feature type="transmembrane region" description="Helical" evidence="5">
    <location>
        <begin position="46"/>
        <end position="67"/>
    </location>
</feature>
<dbReference type="EnsemblMetazoa" id="XM_008203646">
    <property type="protein sequence ID" value="XP_008201868"/>
    <property type="gene ID" value="LOC100122602"/>
</dbReference>
<dbReference type="GO" id="GO:0055085">
    <property type="term" value="P:transmembrane transport"/>
    <property type="evidence" value="ECO:0007669"/>
    <property type="project" value="InterPro"/>
</dbReference>
<evidence type="ECO:0000313" key="8">
    <source>
        <dbReference type="Proteomes" id="UP000002358"/>
    </source>
</evidence>
<dbReference type="InterPro" id="IPR002645">
    <property type="entry name" value="STAS_dom"/>
</dbReference>
<dbReference type="InterPro" id="IPR036513">
    <property type="entry name" value="STAS_dom_sf"/>
</dbReference>
<comment type="subcellular location">
    <subcellularLocation>
        <location evidence="1">Membrane</location>
        <topology evidence="1">Multi-pass membrane protein</topology>
    </subcellularLocation>
</comment>
<proteinExistence type="predicted"/>
<feature type="transmembrane region" description="Helical" evidence="5">
    <location>
        <begin position="87"/>
        <end position="109"/>
    </location>
</feature>
<dbReference type="KEGG" id="nvi:100122602"/>
<evidence type="ECO:0000259" key="6">
    <source>
        <dbReference type="PROSITE" id="PS50801"/>
    </source>
</evidence>
<feature type="domain" description="STAS" evidence="6">
    <location>
        <begin position="481"/>
        <end position="582"/>
    </location>
</feature>
<name>A0A7M7H0J0_NASVI</name>